<dbReference type="SUPFAM" id="SSF48452">
    <property type="entry name" value="TPR-like"/>
    <property type="match status" value="1"/>
</dbReference>
<dbReference type="Proteomes" id="UP000284434">
    <property type="component" value="Unassembled WGS sequence"/>
</dbReference>
<feature type="domain" description="SusD-like N-terminal" evidence="8">
    <location>
        <begin position="25"/>
        <end position="236"/>
    </location>
</feature>
<keyword evidence="3 6" id="KW-0732">Signal</keyword>
<keyword evidence="4" id="KW-0472">Membrane</keyword>
<accession>A0A413IAY6</accession>
<comment type="similarity">
    <text evidence="2">Belongs to the SusD family.</text>
</comment>
<gene>
    <name evidence="10" type="ORF">DXA53_11215</name>
    <name evidence="9" type="ORF">L0P03_13395</name>
</gene>
<feature type="domain" description="RagB/SusD" evidence="7">
    <location>
        <begin position="360"/>
        <end position="458"/>
    </location>
</feature>
<dbReference type="OMA" id="ASNENIW"/>
<evidence type="ECO:0000259" key="8">
    <source>
        <dbReference type="Pfam" id="PF14322"/>
    </source>
</evidence>
<dbReference type="InterPro" id="IPR011990">
    <property type="entry name" value="TPR-like_helical_dom_sf"/>
</dbReference>
<dbReference type="EMBL" id="QSCO01000015">
    <property type="protein sequence ID" value="RGY05860.1"/>
    <property type="molecule type" value="Genomic_DNA"/>
</dbReference>
<dbReference type="EMBL" id="JAKNDN010000026">
    <property type="protein sequence ID" value="MCG4960835.1"/>
    <property type="molecule type" value="Genomic_DNA"/>
</dbReference>
<feature type="chain" id="PRO_5019077688" evidence="6">
    <location>
        <begin position="25"/>
        <end position="500"/>
    </location>
</feature>
<reference evidence="10 11" key="1">
    <citation type="submission" date="2018-08" db="EMBL/GenBank/DDBJ databases">
        <title>A genome reference for cultivated species of the human gut microbiota.</title>
        <authorList>
            <person name="Zou Y."/>
            <person name="Xue W."/>
            <person name="Luo G."/>
        </authorList>
    </citation>
    <scope>NUCLEOTIDE SEQUENCE [LARGE SCALE GENOMIC DNA]</scope>
    <source>
        <strain evidence="10 11">OF03-11</strain>
    </source>
</reference>
<dbReference type="Pfam" id="PF14322">
    <property type="entry name" value="SusD-like_3"/>
    <property type="match status" value="1"/>
</dbReference>
<dbReference type="GO" id="GO:0009279">
    <property type="term" value="C:cell outer membrane"/>
    <property type="evidence" value="ECO:0007669"/>
    <property type="project" value="UniProtKB-SubCell"/>
</dbReference>
<sequence>MKMKFRYLVNSAMLWTALALGSCADFLDREPYSEPVDESYWNSEEDVEAAVAGGYGLLRAALANHSAYYAYGDIAGTNVFSKFEYEDEDWNQMNQFKLDYAIAASETYRPLKQLRNYQLFYRVVNQCNRALKKVGQMSDEVFDDGEKEKYIGELYFLRGYTYFYMYRIWGELPIVTTSPDNVINADYVARSPLADVAALIYSDLEEARVRLPWEYEDNANFAVRANKGVVFATLAHMAAWDRDYAKCVAACDSVLNSGVYTFEARETLENIYKNDSKELIFQLFFNSEEEAPDASSGIQYTTVFFLDILASPYLTTAINKEKPNKFLNTGFISSVFPDSTDYRRKTFIGLAAGGDIIPIKYTDVQIESASSGSIYPANNYVIFRLSDIMLLKAEALTAQGKSSGVAIGLLNQIRERADIGDFDGSVSLQRAILNERARELFLEGHRFFDLVRYYYETGTSLLYNVTEANMAKRIHYWPLDPDLFENNSVIRQTSYWQGKI</sequence>
<organism evidence="10 11">
    <name type="scientific">Odoribacter splanchnicus</name>
    <dbReference type="NCBI Taxonomy" id="28118"/>
    <lineage>
        <taxon>Bacteria</taxon>
        <taxon>Pseudomonadati</taxon>
        <taxon>Bacteroidota</taxon>
        <taxon>Bacteroidia</taxon>
        <taxon>Bacteroidales</taxon>
        <taxon>Odoribacteraceae</taxon>
        <taxon>Odoribacter</taxon>
    </lineage>
</organism>
<evidence type="ECO:0000256" key="2">
    <source>
        <dbReference type="ARBA" id="ARBA00006275"/>
    </source>
</evidence>
<dbReference type="AlphaFoldDB" id="A0A413IAY6"/>
<evidence type="ECO:0000256" key="1">
    <source>
        <dbReference type="ARBA" id="ARBA00004442"/>
    </source>
</evidence>
<evidence type="ECO:0000259" key="7">
    <source>
        <dbReference type="Pfam" id="PF07980"/>
    </source>
</evidence>
<evidence type="ECO:0000313" key="11">
    <source>
        <dbReference type="Proteomes" id="UP000284434"/>
    </source>
</evidence>
<evidence type="ECO:0000256" key="4">
    <source>
        <dbReference type="ARBA" id="ARBA00023136"/>
    </source>
</evidence>
<proteinExistence type="inferred from homology"/>
<dbReference type="InterPro" id="IPR033985">
    <property type="entry name" value="SusD-like_N"/>
</dbReference>
<keyword evidence="5" id="KW-0998">Cell outer membrane</keyword>
<dbReference type="InterPro" id="IPR012944">
    <property type="entry name" value="SusD_RagB_dom"/>
</dbReference>
<evidence type="ECO:0000256" key="3">
    <source>
        <dbReference type="ARBA" id="ARBA00022729"/>
    </source>
</evidence>
<dbReference type="Gene3D" id="1.25.40.390">
    <property type="match status" value="1"/>
</dbReference>
<evidence type="ECO:0000313" key="9">
    <source>
        <dbReference type="EMBL" id="MCG4960835.1"/>
    </source>
</evidence>
<comment type="subcellular location">
    <subcellularLocation>
        <location evidence="1">Cell outer membrane</location>
    </subcellularLocation>
</comment>
<reference evidence="9" key="2">
    <citation type="submission" date="2022-01" db="EMBL/GenBank/DDBJ databases">
        <title>Collection of gut derived symbiotic bacterial strains cultured from healthy donors.</title>
        <authorList>
            <person name="Lin H."/>
            <person name="Kohout C."/>
            <person name="Waligurski E."/>
            <person name="Pamer E.G."/>
        </authorList>
    </citation>
    <scope>NUCLEOTIDE SEQUENCE</scope>
    <source>
        <strain evidence="9">DFI.1.149</strain>
    </source>
</reference>
<comment type="caution">
    <text evidence="10">The sequence shown here is derived from an EMBL/GenBank/DDBJ whole genome shotgun (WGS) entry which is preliminary data.</text>
</comment>
<dbReference type="Pfam" id="PF07980">
    <property type="entry name" value="SusD_RagB"/>
    <property type="match status" value="1"/>
</dbReference>
<evidence type="ECO:0000256" key="5">
    <source>
        <dbReference type="ARBA" id="ARBA00023237"/>
    </source>
</evidence>
<evidence type="ECO:0000256" key="6">
    <source>
        <dbReference type="SAM" id="SignalP"/>
    </source>
</evidence>
<dbReference type="PROSITE" id="PS51257">
    <property type="entry name" value="PROKAR_LIPOPROTEIN"/>
    <property type="match status" value="1"/>
</dbReference>
<dbReference type="Proteomes" id="UP001199750">
    <property type="component" value="Unassembled WGS sequence"/>
</dbReference>
<evidence type="ECO:0000313" key="10">
    <source>
        <dbReference type="EMBL" id="RGY05860.1"/>
    </source>
</evidence>
<dbReference type="RefSeq" id="WP_013613522.1">
    <property type="nucleotide sequence ID" value="NZ_JADMSC010000060.1"/>
</dbReference>
<feature type="signal peptide" evidence="6">
    <location>
        <begin position="1"/>
        <end position="24"/>
    </location>
</feature>
<protein>
    <submittedName>
        <fullName evidence="10">RagB/SusD family nutrient uptake outer membrane protein</fullName>
    </submittedName>
</protein>
<dbReference type="GeneID" id="61276604"/>
<name>A0A413IAY6_9BACT</name>